<keyword evidence="2" id="KW-0540">Nuclease</keyword>
<sequence length="293" mass="33596">MQSMTGFGKAELQTSAYDLMVEIKSVNHRFLDIQCRLPRELLEFELGLKQLVKQVISRGRVECFITFQSLEQSRQTIRMNTDLIKRLAEDVTRTLQKEHGTTITADSLMQGAIMHPALFEVLETPVKNAQLSADLETVFQQALKNLCDSRRKEGSGVEQVLRNKLSQAEQAVQIIYSLQDLYEADYQQRLTQKITELIGNHVDQDRLLTETALLIEKADISEELDRLMIHIAAYKQLLTRQSSIGKEADFLTQEFNREVNTIGSKTSVIKIKEQVIILKTLIEKMREQVQNVE</sequence>
<evidence type="ECO:0000313" key="8">
    <source>
        <dbReference type="EMBL" id="RST98574.1"/>
    </source>
</evidence>
<evidence type="ECO:0000256" key="5">
    <source>
        <dbReference type="ARBA" id="ARBA00035648"/>
    </source>
</evidence>
<dbReference type="GO" id="GO:0004521">
    <property type="term" value="F:RNA endonuclease activity"/>
    <property type="evidence" value="ECO:0007669"/>
    <property type="project" value="InterPro"/>
</dbReference>
<organism evidence="8 9">
    <name type="scientific">Vagococcus vulneris</name>
    <dbReference type="NCBI Taxonomy" id="1977869"/>
    <lineage>
        <taxon>Bacteria</taxon>
        <taxon>Bacillati</taxon>
        <taxon>Bacillota</taxon>
        <taxon>Bacilli</taxon>
        <taxon>Lactobacillales</taxon>
        <taxon>Enterococcaceae</taxon>
        <taxon>Vagococcus</taxon>
    </lineage>
</organism>
<keyword evidence="9" id="KW-1185">Reference proteome</keyword>
<keyword evidence="4" id="KW-0378">Hydrolase</keyword>
<dbReference type="OrthoDB" id="9771229at2"/>
<accession>A0A429ZXI4</accession>
<evidence type="ECO:0000256" key="2">
    <source>
        <dbReference type="ARBA" id="ARBA00022722"/>
    </source>
</evidence>
<evidence type="ECO:0000256" key="4">
    <source>
        <dbReference type="ARBA" id="ARBA00022801"/>
    </source>
</evidence>
<evidence type="ECO:0000259" key="6">
    <source>
        <dbReference type="Pfam" id="PF03755"/>
    </source>
</evidence>
<dbReference type="InterPro" id="IPR013551">
    <property type="entry name" value="YicC-like_C"/>
</dbReference>
<name>A0A429ZXI4_9ENTE</name>
<dbReference type="PANTHER" id="PTHR30636:SF3">
    <property type="entry name" value="UPF0701 PROTEIN YICC"/>
    <property type="match status" value="1"/>
</dbReference>
<comment type="similarity">
    <text evidence="5">Belongs to the YicC/YloC family.</text>
</comment>
<gene>
    <name evidence="8" type="ORF">CBF37_07305</name>
</gene>
<comment type="cofactor">
    <cofactor evidence="1">
        <name>a divalent metal cation</name>
        <dbReference type="ChEBI" id="CHEBI:60240"/>
    </cofactor>
</comment>
<dbReference type="EMBL" id="NGJS01000009">
    <property type="protein sequence ID" value="RST98574.1"/>
    <property type="molecule type" value="Genomic_DNA"/>
</dbReference>
<dbReference type="NCBIfam" id="TIGR00255">
    <property type="entry name" value="YicC/YloC family endoribonuclease"/>
    <property type="match status" value="1"/>
</dbReference>
<evidence type="ECO:0000313" key="9">
    <source>
        <dbReference type="Proteomes" id="UP000287857"/>
    </source>
</evidence>
<feature type="domain" description="Endoribonuclease YicC-like N-terminal" evidence="6">
    <location>
        <begin position="1"/>
        <end position="157"/>
    </location>
</feature>
<reference evidence="8 9" key="1">
    <citation type="submission" date="2017-05" db="EMBL/GenBank/DDBJ databases">
        <title>Vagococcus spp. assemblies.</title>
        <authorList>
            <person name="Gulvik C.A."/>
        </authorList>
    </citation>
    <scope>NUCLEOTIDE SEQUENCE [LARGE SCALE GENOMIC DNA]</scope>
    <source>
        <strain evidence="8 9">SS1995</strain>
    </source>
</reference>
<dbReference type="InterPro" id="IPR005229">
    <property type="entry name" value="YicC/YloC-like"/>
</dbReference>
<keyword evidence="3" id="KW-0255">Endonuclease</keyword>
<dbReference type="Pfam" id="PF08340">
    <property type="entry name" value="YicC-like_C"/>
    <property type="match status" value="1"/>
</dbReference>
<dbReference type="PANTHER" id="PTHR30636">
    <property type="entry name" value="UPF0701 PROTEIN YICC"/>
    <property type="match status" value="1"/>
</dbReference>
<dbReference type="Pfam" id="PF03755">
    <property type="entry name" value="YicC-like_N"/>
    <property type="match status" value="1"/>
</dbReference>
<evidence type="ECO:0000259" key="7">
    <source>
        <dbReference type="Pfam" id="PF08340"/>
    </source>
</evidence>
<dbReference type="GO" id="GO:0016787">
    <property type="term" value="F:hydrolase activity"/>
    <property type="evidence" value="ECO:0007669"/>
    <property type="project" value="UniProtKB-KW"/>
</dbReference>
<dbReference type="AlphaFoldDB" id="A0A429ZXI4"/>
<feature type="domain" description="Endoribonuclease YicC-like C-terminal" evidence="7">
    <location>
        <begin position="180"/>
        <end position="293"/>
    </location>
</feature>
<comment type="caution">
    <text evidence="8">The sequence shown here is derived from an EMBL/GenBank/DDBJ whole genome shotgun (WGS) entry which is preliminary data.</text>
</comment>
<evidence type="ECO:0000256" key="1">
    <source>
        <dbReference type="ARBA" id="ARBA00001968"/>
    </source>
</evidence>
<protein>
    <submittedName>
        <fullName evidence="8">YicC family protein</fullName>
    </submittedName>
</protein>
<dbReference type="Proteomes" id="UP000287857">
    <property type="component" value="Unassembled WGS sequence"/>
</dbReference>
<evidence type="ECO:0000256" key="3">
    <source>
        <dbReference type="ARBA" id="ARBA00022759"/>
    </source>
</evidence>
<dbReference type="InterPro" id="IPR013527">
    <property type="entry name" value="YicC-like_N"/>
</dbReference>
<proteinExistence type="inferred from homology"/>